<keyword evidence="4" id="KW-1185">Reference proteome</keyword>
<keyword evidence="2" id="KW-0732">Signal</keyword>
<evidence type="ECO:0000256" key="2">
    <source>
        <dbReference type="SAM" id="SignalP"/>
    </source>
</evidence>
<reference evidence="3 4" key="1">
    <citation type="journal article" date="2013" name="Genome Announc.">
        <title>Draft Genome Sequence of Cesiribacter andamanensis Strain AMV16T, Isolated from a Soil Sample from a Mud Volcano in the Andaman Islands, India.</title>
        <authorList>
            <person name="Shivaji S."/>
            <person name="Ara S."/>
            <person name="Begum Z."/>
            <person name="Srinivas T.N."/>
            <person name="Singh A."/>
            <person name="Kumar Pinnaka A."/>
        </authorList>
    </citation>
    <scope>NUCLEOTIDE SEQUENCE [LARGE SCALE GENOMIC DNA]</scope>
    <source>
        <strain evidence="3 4">AMV16</strain>
    </source>
</reference>
<dbReference type="RefSeq" id="WP_009193739.1">
    <property type="nucleotide sequence ID" value="NZ_AODQ01000004.1"/>
</dbReference>
<feature type="chain" id="PRO_5004082083" evidence="2">
    <location>
        <begin position="23"/>
        <end position="136"/>
    </location>
</feature>
<dbReference type="OrthoDB" id="981365at2"/>
<sequence>MNYLFTLILASLLLAAGLPGQAQQKSKKKRKGATTTTSYNARIKPPKAAREYLHLYQPNTRGTLVGNHCMDEYTEKMGFRYLVMPAGMDDAPSPTQMRLHNFGVKCVLLVRNGPFWHHRVNKRVRKCREKTGDYAG</sequence>
<proteinExistence type="predicted"/>
<evidence type="ECO:0000313" key="3">
    <source>
        <dbReference type="EMBL" id="EMR04571.1"/>
    </source>
</evidence>
<dbReference type="Proteomes" id="UP000011910">
    <property type="component" value="Unassembled WGS sequence"/>
</dbReference>
<feature type="signal peptide" evidence="2">
    <location>
        <begin position="1"/>
        <end position="22"/>
    </location>
</feature>
<dbReference type="AlphaFoldDB" id="M7NBK5"/>
<evidence type="ECO:0000256" key="1">
    <source>
        <dbReference type="SAM" id="MobiDB-lite"/>
    </source>
</evidence>
<comment type="caution">
    <text evidence="3">The sequence shown here is derived from an EMBL/GenBank/DDBJ whole genome shotgun (WGS) entry which is preliminary data.</text>
</comment>
<protein>
    <submittedName>
        <fullName evidence="3">Uncharacterized protein</fullName>
    </submittedName>
</protein>
<gene>
    <name evidence="3" type="ORF">ADICEAN_00329</name>
</gene>
<name>M7NBK5_9BACT</name>
<feature type="region of interest" description="Disordered" evidence="1">
    <location>
        <begin position="21"/>
        <end position="41"/>
    </location>
</feature>
<evidence type="ECO:0000313" key="4">
    <source>
        <dbReference type="Proteomes" id="UP000011910"/>
    </source>
</evidence>
<organism evidence="3 4">
    <name type="scientific">Cesiribacter andamanensis AMV16</name>
    <dbReference type="NCBI Taxonomy" id="1279009"/>
    <lineage>
        <taxon>Bacteria</taxon>
        <taxon>Pseudomonadati</taxon>
        <taxon>Bacteroidota</taxon>
        <taxon>Cytophagia</taxon>
        <taxon>Cytophagales</taxon>
        <taxon>Cesiribacteraceae</taxon>
        <taxon>Cesiribacter</taxon>
    </lineage>
</organism>
<dbReference type="EMBL" id="AODQ01000004">
    <property type="protein sequence ID" value="EMR04571.1"/>
    <property type="molecule type" value="Genomic_DNA"/>
</dbReference>
<accession>M7NBK5</accession>